<dbReference type="STRING" id="163.SAMN04487775_10349"/>
<evidence type="ECO:0000256" key="3">
    <source>
        <dbReference type="ARBA" id="ARBA00022729"/>
    </source>
</evidence>
<dbReference type="RefSeq" id="WP_074644647.1">
    <property type="nucleotide sequence ID" value="NZ_FOFU01000008.1"/>
</dbReference>
<evidence type="ECO:0000259" key="5">
    <source>
        <dbReference type="Pfam" id="PF13407"/>
    </source>
</evidence>
<dbReference type="CDD" id="cd06309">
    <property type="entry name" value="PBP1_galactofuranose_YtfQ-like"/>
    <property type="match status" value="1"/>
</dbReference>
<keyword evidence="3" id="KW-0732">Signal</keyword>
<comment type="similarity">
    <text evidence="2">Belongs to the bacterial solute-binding protein 2 family.</text>
</comment>
<evidence type="ECO:0000313" key="6">
    <source>
        <dbReference type="EMBL" id="SEQ67909.1"/>
    </source>
</evidence>
<dbReference type="PANTHER" id="PTHR46847:SF3">
    <property type="entry name" value="GALACTOFURANOSE-BINDING PROTEIN YTFQ"/>
    <property type="match status" value="1"/>
</dbReference>
<evidence type="ECO:0000256" key="4">
    <source>
        <dbReference type="SAM" id="Phobius"/>
    </source>
</evidence>
<gene>
    <name evidence="6" type="ORF">SAMN04487977_10856</name>
</gene>
<dbReference type="GO" id="GO:0030313">
    <property type="term" value="C:cell envelope"/>
    <property type="evidence" value="ECO:0007669"/>
    <property type="project" value="UniProtKB-SubCell"/>
</dbReference>
<organism evidence="6 7">
    <name type="scientific">Treponema bryantii</name>
    <dbReference type="NCBI Taxonomy" id="163"/>
    <lineage>
        <taxon>Bacteria</taxon>
        <taxon>Pseudomonadati</taxon>
        <taxon>Spirochaetota</taxon>
        <taxon>Spirochaetia</taxon>
        <taxon>Spirochaetales</taxon>
        <taxon>Treponemataceae</taxon>
        <taxon>Treponema</taxon>
    </lineage>
</organism>
<dbReference type="InterPro" id="IPR025997">
    <property type="entry name" value="SBP_2_dom"/>
</dbReference>
<proteinExistence type="inferred from homology"/>
<sequence length="355" mass="39671">MKRIIGKNLIISLSILFITIAIAVIISVTLIHSKTLNNSLTKKNIKNSDKLILGFSQIGSESSWRTRNTQSIFEAAADNDIQILFDDAQQKQENQLKAIRSFIVYQVDVIAFVPIVEDGWDNVLQEAKDAGIPVILVDRQINADPSLYAGFLGENGVEEGRRAARYLVNKCKNRSGDINIFEISGTENSSIVEDRARGFREIISTNSKFKIIHSENGDFLRSRGKEIGDILLASNVLENGNTTNTIYYNKQKIDVIFSHNDSMTLGFLDSMEAHKINPKGKGTIIISIDGEQECIDAMIAGKINCVVECNPNHGQMLMALVKQIARGEPIPRITYNYETVFTEDDNFSKYDPRGY</sequence>
<dbReference type="Pfam" id="PF13407">
    <property type="entry name" value="Peripla_BP_4"/>
    <property type="match status" value="1"/>
</dbReference>
<keyword evidence="4" id="KW-0812">Transmembrane</keyword>
<dbReference type="Gene3D" id="3.40.50.2300">
    <property type="match status" value="2"/>
</dbReference>
<comment type="subcellular location">
    <subcellularLocation>
        <location evidence="1">Cell envelope</location>
    </subcellularLocation>
</comment>
<dbReference type="OrthoDB" id="9814427at2"/>
<dbReference type="AlphaFoldDB" id="A0A1H9HZS4"/>
<feature type="domain" description="Periplasmic binding protein" evidence="5">
    <location>
        <begin position="55"/>
        <end position="328"/>
    </location>
</feature>
<keyword evidence="7" id="KW-1185">Reference proteome</keyword>
<reference evidence="6 7" key="1">
    <citation type="submission" date="2016-10" db="EMBL/GenBank/DDBJ databases">
        <authorList>
            <person name="de Groot N.N."/>
        </authorList>
    </citation>
    <scope>NUCLEOTIDE SEQUENCE [LARGE SCALE GENOMIC DNA]</scope>
    <source>
        <strain evidence="6 7">B25</strain>
    </source>
</reference>
<accession>A0A1H9HZS4</accession>
<dbReference type="EMBL" id="FOFU01000008">
    <property type="protein sequence ID" value="SEQ67909.1"/>
    <property type="molecule type" value="Genomic_DNA"/>
</dbReference>
<dbReference type="SUPFAM" id="SSF53822">
    <property type="entry name" value="Periplasmic binding protein-like I"/>
    <property type="match status" value="1"/>
</dbReference>
<name>A0A1H9HZS4_9SPIR</name>
<keyword evidence="4" id="KW-0472">Membrane</keyword>
<dbReference type="InterPro" id="IPR028082">
    <property type="entry name" value="Peripla_BP_I"/>
</dbReference>
<dbReference type="Proteomes" id="UP000182360">
    <property type="component" value="Unassembled WGS sequence"/>
</dbReference>
<dbReference type="GO" id="GO:0030246">
    <property type="term" value="F:carbohydrate binding"/>
    <property type="evidence" value="ECO:0007669"/>
    <property type="project" value="UniProtKB-ARBA"/>
</dbReference>
<keyword evidence="4" id="KW-1133">Transmembrane helix</keyword>
<protein>
    <submittedName>
        <fullName evidence="6">Monosaccharide ABC transporter substrate-binding protein, CUT2 family</fullName>
    </submittedName>
</protein>
<evidence type="ECO:0000256" key="2">
    <source>
        <dbReference type="ARBA" id="ARBA00007639"/>
    </source>
</evidence>
<feature type="transmembrane region" description="Helical" evidence="4">
    <location>
        <begin position="9"/>
        <end position="31"/>
    </location>
</feature>
<dbReference type="PANTHER" id="PTHR46847">
    <property type="entry name" value="D-ALLOSE-BINDING PERIPLASMIC PROTEIN-RELATED"/>
    <property type="match status" value="1"/>
</dbReference>
<evidence type="ECO:0000313" key="7">
    <source>
        <dbReference type="Proteomes" id="UP000182360"/>
    </source>
</evidence>
<evidence type="ECO:0000256" key="1">
    <source>
        <dbReference type="ARBA" id="ARBA00004196"/>
    </source>
</evidence>